<evidence type="ECO:0000313" key="3">
    <source>
        <dbReference type="Proteomes" id="UP001500301"/>
    </source>
</evidence>
<dbReference type="EMBL" id="BAABBB010000014">
    <property type="protein sequence ID" value="GAA3538809.1"/>
    <property type="molecule type" value="Genomic_DNA"/>
</dbReference>
<proteinExistence type="predicted"/>
<comment type="caution">
    <text evidence="2">The sequence shown here is derived from an EMBL/GenBank/DDBJ whole genome shotgun (WGS) entry which is preliminary data.</text>
</comment>
<dbReference type="Proteomes" id="UP001500301">
    <property type="component" value="Unassembled WGS sequence"/>
</dbReference>
<protein>
    <recommendedName>
        <fullName evidence="4">DUF853 family protein</fullName>
    </recommendedName>
</protein>
<evidence type="ECO:0008006" key="4">
    <source>
        <dbReference type="Google" id="ProtNLM"/>
    </source>
</evidence>
<evidence type="ECO:0000256" key="1">
    <source>
        <dbReference type="SAM" id="MobiDB-lite"/>
    </source>
</evidence>
<keyword evidence="3" id="KW-1185">Reference proteome</keyword>
<gene>
    <name evidence="2" type="ORF">GCM10022263_27940</name>
</gene>
<name>A0ABP6VP93_9ACTN</name>
<reference evidence="3" key="1">
    <citation type="journal article" date="2019" name="Int. J. Syst. Evol. Microbiol.">
        <title>The Global Catalogue of Microorganisms (GCM) 10K type strain sequencing project: providing services to taxonomists for standard genome sequencing and annotation.</title>
        <authorList>
            <consortium name="The Broad Institute Genomics Platform"/>
            <consortium name="The Broad Institute Genome Sequencing Center for Infectious Disease"/>
            <person name="Wu L."/>
            <person name="Ma J."/>
        </authorList>
    </citation>
    <scope>NUCLEOTIDE SEQUENCE [LARGE SCALE GENOMIC DNA]</scope>
    <source>
        <strain evidence="3">JCM 17460</strain>
    </source>
</reference>
<evidence type="ECO:0000313" key="2">
    <source>
        <dbReference type="EMBL" id="GAA3538809.1"/>
    </source>
</evidence>
<sequence>MEDTVSTEQRDQQQPQAPAPAPQPQDPRKEFAKKGALAAIGGAFSGAAKAAVARLLGGDS</sequence>
<organism evidence="2 3">
    <name type="scientific">Nocardioides daeguensis</name>
    <dbReference type="NCBI Taxonomy" id="908359"/>
    <lineage>
        <taxon>Bacteria</taxon>
        <taxon>Bacillati</taxon>
        <taxon>Actinomycetota</taxon>
        <taxon>Actinomycetes</taxon>
        <taxon>Propionibacteriales</taxon>
        <taxon>Nocardioidaceae</taxon>
        <taxon>Nocardioides</taxon>
    </lineage>
</organism>
<feature type="region of interest" description="Disordered" evidence="1">
    <location>
        <begin position="1"/>
        <end position="33"/>
    </location>
</feature>
<accession>A0ABP6VP93</accession>